<evidence type="ECO:0000313" key="2">
    <source>
        <dbReference type="Proteomes" id="UP000294513"/>
    </source>
</evidence>
<reference evidence="1 2" key="1">
    <citation type="submission" date="2019-03" db="EMBL/GenBank/DDBJ databases">
        <title>Draft genome sequences of novel Actinobacteria.</title>
        <authorList>
            <person name="Sahin N."/>
            <person name="Ay H."/>
            <person name="Saygin H."/>
        </authorList>
    </citation>
    <scope>NUCLEOTIDE SEQUENCE [LARGE SCALE GENOMIC DNA]</scope>
    <source>
        <strain evidence="1 2">H3C3</strain>
    </source>
</reference>
<dbReference type="EMBL" id="SMKU01000002">
    <property type="protein sequence ID" value="TDD97692.1"/>
    <property type="molecule type" value="Genomic_DNA"/>
</dbReference>
<evidence type="ECO:0000313" key="1">
    <source>
        <dbReference type="EMBL" id="TDD97692.1"/>
    </source>
</evidence>
<accession>A0A4R5CJU2</accession>
<organism evidence="1 2">
    <name type="scientific">Actinomadura rubrisoli</name>
    <dbReference type="NCBI Taxonomy" id="2530368"/>
    <lineage>
        <taxon>Bacteria</taxon>
        <taxon>Bacillati</taxon>
        <taxon>Actinomycetota</taxon>
        <taxon>Actinomycetes</taxon>
        <taxon>Streptosporangiales</taxon>
        <taxon>Thermomonosporaceae</taxon>
        <taxon>Actinomadura</taxon>
    </lineage>
</organism>
<gene>
    <name evidence="1" type="ORF">E1298_01255</name>
</gene>
<protein>
    <submittedName>
        <fullName evidence="1">Uncharacterized protein</fullName>
    </submittedName>
</protein>
<dbReference type="Proteomes" id="UP000294513">
    <property type="component" value="Unassembled WGS sequence"/>
</dbReference>
<proteinExistence type="predicted"/>
<comment type="caution">
    <text evidence="1">The sequence shown here is derived from an EMBL/GenBank/DDBJ whole genome shotgun (WGS) entry which is preliminary data.</text>
</comment>
<dbReference type="RefSeq" id="WP_131888854.1">
    <property type="nucleotide sequence ID" value="NZ_SMKU01000002.1"/>
</dbReference>
<name>A0A4R5CJU2_9ACTN</name>
<keyword evidence="2" id="KW-1185">Reference proteome</keyword>
<dbReference type="AlphaFoldDB" id="A0A4R5CJU2"/>
<sequence>MSGKQQTQTIQAREVREDQSVTKVVCRYKSRWRRRPVRDNQQITKAGGRWPTVVKATYREHGEGGAPTVYLTLSDDPSMSFCLAPDDEVTVLKASS</sequence>